<dbReference type="PROSITE" id="PS50943">
    <property type="entry name" value="HTH_CROC1"/>
    <property type="match status" value="1"/>
</dbReference>
<keyword evidence="4" id="KW-1185">Reference proteome</keyword>
<dbReference type="EMBL" id="RBDX01000002">
    <property type="protein sequence ID" value="RKN12101.1"/>
    <property type="molecule type" value="Genomic_DNA"/>
</dbReference>
<dbReference type="EMBL" id="RBDY01000003">
    <property type="protein sequence ID" value="RKN25846.1"/>
    <property type="molecule type" value="Genomic_DNA"/>
</dbReference>
<dbReference type="SUPFAM" id="SSF47413">
    <property type="entry name" value="lambda repressor-like DNA-binding domains"/>
    <property type="match status" value="1"/>
</dbReference>
<comment type="caution">
    <text evidence="2">The sequence shown here is derived from an EMBL/GenBank/DDBJ whole genome shotgun (WGS) entry which is preliminary data.</text>
</comment>
<accession>A0A3A9WFN2</accession>
<dbReference type="OrthoDB" id="4165085at2"/>
<dbReference type="InterPro" id="IPR001387">
    <property type="entry name" value="Cro/C1-type_HTH"/>
</dbReference>
<reference evidence="4 5" key="1">
    <citation type="submission" date="2018-09" db="EMBL/GenBank/DDBJ databases">
        <title>Streptomyces sp. nov. DS1-2, an endophytic actinomycete isolated from roots of Dendrobium scabrilingue.</title>
        <authorList>
            <person name="Kuncharoen N."/>
            <person name="Kudo T."/>
            <person name="Ohkuma M."/>
            <person name="Yuki M."/>
            <person name="Tanasupawat S."/>
        </authorList>
    </citation>
    <scope>NUCLEOTIDE SEQUENCE [LARGE SCALE GENOMIC DNA]</scope>
    <source>
        <strain evidence="2 5">AZ1-7</strain>
        <strain evidence="3 4">DS1-2</strain>
    </source>
</reference>
<evidence type="ECO:0000259" key="1">
    <source>
        <dbReference type="PROSITE" id="PS50943"/>
    </source>
</evidence>
<dbReference type="CDD" id="cd00093">
    <property type="entry name" value="HTH_XRE"/>
    <property type="match status" value="1"/>
</dbReference>
<dbReference type="InterPro" id="IPR043917">
    <property type="entry name" value="DUF5753"/>
</dbReference>
<dbReference type="Gene3D" id="1.10.260.40">
    <property type="entry name" value="lambda repressor-like DNA-binding domains"/>
    <property type="match status" value="1"/>
</dbReference>
<name>A0A3A9WFN2_9ACTN</name>
<evidence type="ECO:0000313" key="4">
    <source>
        <dbReference type="Proteomes" id="UP000268652"/>
    </source>
</evidence>
<evidence type="ECO:0000313" key="2">
    <source>
        <dbReference type="EMBL" id="RKN12101.1"/>
    </source>
</evidence>
<dbReference type="InterPro" id="IPR010982">
    <property type="entry name" value="Lambda_DNA-bd_dom_sf"/>
</dbReference>
<evidence type="ECO:0000313" key="3">
    <source>
        <dbReference type="EMBL" id="RKN25846.1"/>
    </source>
</evidence>
<protein>
    <submittedName>
        <fullName evidence="2">XRE family transcriptional regulator</fullName>
    </submittedName>
</protein>
<evidence type="ECO:0000313" key="5">
    <source>
        <dbReference type="Proteomes" id="UP000275024"/>
    </source>
</evidence>
<dbReference type="Pfam" id="PF13560">
    <property type="entry name" value="HTH_31"/>
    <property type="match status" value="1"/>
</dbReference>
<dbReference type="Proteomes" id="UP000268652">
    <property type="component" value="Unassembled WGS sequence"/>
</dbReference>
<proteinExistence type="predicted"/>
<dbReference type="AlphaFoldDB" id="A0A3A9WFN2"/>
<dbReference type="GO" id="GO:0003677">
    <property type="term" value="F:DNA binding"/>
    <property type="evidence" value="ECO:0007669"/>
    <property type="project" value="InterPro"/>
</dbReference>
<dbReference type="SMART" id="SM00530">
    <property type="entry name" value="HTH_XRE"/>
    <property type="match status" value="1"/>
</dbReference>
<sequence length="290" mass="32758">MSVSVNTNAIMAMQAVGEHLAQLRNAAGLRQEDAAEKLNVTRYTVSKIERGKAFPTDEQLKTLLRAYKATTEERAAIRAIINQGRSFGRAWWEQPRFRKLFQGDSYRYFYIEDAAERILVHSGTYVPGLLQTQEYIEAIAAFGQAHESAERREVFTEARLRRQHALSRRQLMAFDALCLESALRAVVGGPEVMRKQLDHLLTVMERPNVTLRVIPHSAGAPSVSGTPFSVFDFPGESNRPVVFQEKVTGEMLDEEPAEVRRARRKFADLAAHALSPEGTVRFIEEIEKDL</sequence>
<dbReference type="RefSeq" id="WP_120695860.1">
    <property type="nucleotide sequence ID" value="NZ_RBDX01000002.1"/>
</dbReference>
<gene>
    <name evidence="3" type="ORF">D7318_06240</name>
    <name evidence="2" type="ORF">D7319_04240</name>
</gene>
<feature type="domain" description="HTH cro/C1-type" evidence="1">
    <location>
        <begin position="20"/>
        <end position="74"/>
    </location>
</feature>
<dbReference type="Pfam" id="PF19054">
    <property type="entry name" value="DUF5753"/>
    <property type="match status" value="1"/>
</dbReference>
<organism evidence="2 5">
    <name type="scientific">Streptomyces radicis</name>
    <dbReference type="NCBI Taxonomy" id="1750517"/>
    <lineage>
        <taxon>Bacteria</taxon>
        <taxon>Bacillati</taxon>
        <taxon>Actinomycetota</taxon>
        <taxon>Actinomycetes</taxon>
        <taxon>Kitasatosporales</taxon>
        <taxon>Streptomycetaceae</taxon>
        <taxon>Streptomyces</taxon>
    </lineage>
</organism>
<dbReference type="Proteomes" id="UP000275024">
    <property type="component" value="Unassembled WGS sequence"/>
</dbReference>